<protein>
    <recommendedName>
        <fullName evidence="5">N-acetyl-gamma-glutamyl-phosphate reductase</fullName>
        <shortName evidence="5">AGPR</shortName>
        <ecNumber evidence="5">1.2.1.38</ecNumber>
    </recommendedName>
    <alternativeName>
        <fullName evidence="5">N-acetyl-glutamate semialdehyde dehydrogenase</fullName>
        <shortName evidence="5">NAGSA dehydrogenase</shortName>
    </alternativeName>
</protein>
<dbReference type="CDD" id="cd23934">
    <property type="entry name" value="AGPR_1_C"/>
    <property type="match status" value="1"/>
</dbReference>
<dbReference type="GO" id="GO:0005737">
    <property type="term" value="C:cytoplasm"/>
    <property type="evidence" value="ECO:0007669"/>
    <property type="project" value="UniProtKB-SubCell"/>
</dbReference>
<evidence type="ECO:0000259" key="7">
    <source>
        <dbReference type="SMART" id="SM00859"/>
    </source>
</evidence>
<dbReference type="KEGG" id="cliz:G7Y31_05415"/>
<keyword evidence="2 5" id="KW-0028">Amino-acid biosynthesis</keyword>
<comment type="similarity">
    <text evidence="5">Belongs to the NAGSA dehydrogenase family. Type 1 subfamily.</text>
</comment>
<dbReference type="GO" id="GO:0003942">
    <property type="term" value="F:N-acetyl-gamma-glutamyl-phosphate reductase activity"/>
    <property type="evidence" value="ECO:0007669"/>
    <property type="project" value="UniProtKB-UniRule"/>
</dbReference>
<dbReference type="SUPFAM" id="SSF55347">
    <property type="entry name" value="Glyceraldehyde-3-phosphate dehydrogenase-like, C-terminal domain"/>
    <property type="match status" value="1"/>
</dbReference>
<reference evidence="8 9" key="1">
    <citation type="submission" date="2020-11" db="EMBL/GenBank/DDBJ databases">
        <title>Corynebacterium sp. ZJ-599.</title>
        <authorList>
            <person name="Zhou J."/>
        </authorList>
    </citation>
    <scope>NUCLEOTIDE SEQUENCE [LARGE SCALE GENOMIC DNA]</scope>
    <source>
        <strain evidence="8 9">ZJ-599</strain>
    </source>
</reference>
<dbReference type="PROSITE" id="PS01224">
    <property type="entry name" value="ARGC"/>
    <property type="match status" value="1"/>
</dbReference>
<dbReference type="UniPathway" id="UPA00068">
    <property type="reaction ID" value="UER00108"/>
</dbReference>
<keyword evidence="5" id="KW-0963">Cytoplasm</keyword>
<dbReference type="CDD" id="cd24148">
    <property type="entry name" value="AGPR_1_actinobacAGPR_like"/>
    <property type="match status" value="1"/>
</dbReference>
<proteinExistence type="inferred from homology"/>
<sequence length="349" mass="36320">MTISIAVAGASGYAGGEILRLLLAHPAYATGELEIGALTGHSTAGASVGELMAHLPQLRQRRIVETTAENLAGHDVVFLALPHGHSAEIAGQLSPDVLVIDCAADYRLRDADAWQQYYGTQHAGSWPYGIPEMPGHRQAIVQARRVAVAGCFPTAVTTGVLPAVVGELIEPDLSVIAVTGVSGAGKKAAVALLGAETMGSLRAYNPGGKHRHTPEIVQNVREYLAPEAAPKVTFTPVLAPLTRGILATVTAPLLPGVGPEQIRKVYEDFYAQEPFCLVLPEGQQPETQNVVGTNMVHIQAHVDQTAGKLIVTAALDNLCKGTAGGAVQCMNLALGLPETAGLPMAAVAP</sequence>
<dbReference type="InterPro" id="IPR000706">
    <property type="entry name" value="AGPR_type-1"/>
</dbReference>
<gene>
    <name evidence="5" type="primary">argC</name>
    <name evidence="8" type="ORF">G7Y31_05415</name>
</gene>
<comment type="function">
    <text evidence="5">Catalyzes the NADPH-dependent reduction of N-acetyl-5-glutamyl phosphate to yield N-acetyl-L-glutamate 5-semialdehyde.</text>
</comment>
<comment type="pathway">
    <text evidence="5">Amino-acid biosynthesis; L-arginine biosynthesis; N(2)-acetyl-L-ornithine from L-glutamate: step 3/4.</text>
</comment>
<evidence type="ECO:0000313" key="9">
    <source>
        <dbReference type="Proteomes" id="UP000594681"/>
    </source>
</evidence>
<keyword evidence="3 5" id="KW-0521">NADP</keyword>
<evidence type="ECO:0000256" key="2">
    <source>
        <dbReference type="ARBA" id="ARBA00022605"/>
    </source>
</evidence>
<dbReference type="GO" id="GO:0070401">
    <property type="term" value="F:NADP+ binding"/>
    <property type="evidence" value="ECO:0007669"/>
    <property type="project" value="InterPro"/>
</dbReference>
<dbReference type="EMBL" id="CP064954">
    <property type="protein sequence ID" value="QPK80123.1"/>
    <property type="molecule type" value="Genomic_DNA"/>
</dbReference>
<organism evidence="8 9">
    <name type="scientific">Corynebacterium lizhenjunii</name>
    <dbReference type="NCBI Taxonomy" id="2709394"/>
    <lineage>
        <taxon>Bacteria</taxon>
        <taxon>Bacillati</taxon>
        <taxon>Actinomycetota</taxon>
        <taxon>Actinomycetes</taxon>
        <taxon>Mycobacteriales</taxon>
        <taxon>Corynebacteriaceae</taxon>
        <taxon>Corynebacterium</taxon>
    </lineage>
</organism>
<dbReference type="HAMAP" id="MF_00150">
    <property type="entry name" value="ArgC_type1"/>
    <property type="match status" value="1"/>
</dbReference>
<evidence type="ECO:0000256" key="3">
    <source>
        <dbReference type="ARBA" id="ARBA00022857"/>
    </source>
</evidence>
<feature type="active site" evidence="5 6">
    <location>
        <position position="151"/>
    </location>
</feature>
<dbReference type="EC" id="1.2.1.38" evidence="5"/>
<keyword evidence="9" id="KW-1185">Reference proteome</keyword>
<evidence type="ECO:0000256" key="4">
    <source>
        <dbReference type="ARBA" id="ARBA00023002"/>
    </source>
</evidence>
<dbReference type="SMART" id="SM00859">
    <property type="entry name" value="Semialdhyde_dh"/>
    <property type="match status" value="1"/>
</dbReference>
<dbReference type="SUPFAM" id="SSF51735">
    <property type="entry name" value="NAD(P)-binding Rossmann-fold domains"/>
    <property type="match status" value="1"/>
</dbReference>
<dbReference type="Pfam" id="PF01118">
    <property type="entry name" value="Semialdhyde_dh"/>
    <property type="match status" value="1"/>
</dbReference>
<feature type="domain" description="Semialdehyde dehydrogenase NAD-binding" evidence="7">
    <location>
        <begin position="4"/>
        <end position="141"/>
    </location>
</feature>
<dbReference type="Gene3D" id="3.30.360.10">
    <property type="entry name" value="Dihydrodipicolinate Reductase, domain 2"/>
    <property type="match status" value="1"/>
</dbReference>
<dbReference type="InterPro" id="IPR000534">
    <property type="entry name" value="Semialdehyde_DH_NAD-bd"/>
</dbReference>
<dbReference type="Gene3D" id="3.40.50.720">
    <property type="entry name" value="NAD(P)-binding Rossmann-like Domain"/>
    <property type="match status" value="1"/>
</dbReference>
<dbReference type="InterPro" id="IPR058924">
    <property type="entry name" value="AGPR_dimerisation_dom"/>
</dbReference>
<dbReference type="RefSeq" id="WP_165010915.1">
    <property type="nucleotide sequence ID" value="NZ_CP064954.1"/>
</dbReference>
<dbReference type="NCBIfam" id="TIGR01850">
    <property type="entry name" value="argC"/>
    <property type="match status" value="1"/>
</dbReference>
<evidence type="ECO:0000256" key="1">
    <source>
        <dbReference type="ARBA" id="ARBA00022571"/>
    </source>
</evidence>
<evidence type="ECO:0000256" key="6">
    <source>
        <dbReference type="PROSITE-ProRule" id="PRU10010"/>
    </source>
</evidence>
<dbReference type="InterPro" id="IPR036291">
    <property type="entry name" value="NAD(P)-bd_dom_sf"/>
</dbReference>
<evidence type="ECO:0000313" key="8">
    <source>
        <dbReference type="EMBL" id="QPK80123.1"/>
    </source>
</evidence>
<keyword evidence="1 5" id="KW-0055">Arginine biosynthesis</keyword>
<dbReference type="InterPro" id="IPR050085">
    <property type="entry name" value="AGPR"/>
</dbReference>
<comment type="subcellular location">
    <subcellularLocation>
        <location evidence="5">Cytoplasm</location>
    </subcellularLocation>
</comment>
<dbReference type="PANTHER" id="PTHR32338:SF10">
    <property type="entry name" value="N-ACETYL-GAMMA-GLUTAMYL-PHOSPHATE REDUCTASE, CHLOROPLASTIC-RELATED"/>
    <property type="match status" value="1"/>
</dbReference>
<dbReference type="Proteomes" id="UP000594681">
    <property type="component" value="Chromosome"/>
</dbReference>
<name>A0A7T0KG16_9CORY</name>
<dbReference type="PANTHER" id="PTHR32338">
    <property type="entry name" value="N-ACETYL-GAMMA-GLUTAMYL-PHOSPHATE REDUCTASE, CHLOROPLASTIC-RELATED-RELATED"/>
    <property type="match status" value="1"/>
</dbReference>
<dbReference type="GO" id="GO:0051287">
    <property type="term" value="F:NAD binding"/>
    <property type="evidence" value="ECO:0007669"/>
    <property type="project" value="InterPro"/>
</dbReference>
<evidence type="ECO:0000256" key="5">
    <source>
        <dbReference type="HAMAP-Rule" id="MF_00150"/>
    </source>
</evidence>
<dbReference type="AlphaFoldDB" id="A0A7T0KG16"/>
<keyword evidence="4 5" id="KW-0560">Oxidoreductase</keyword>
<dbReference type="GO" id="GO:0006526">
    <property type="term" value="P:L-arginine biosynthetic process"/>
    <property type="evidence" value="ECO:0007669"/>
    <property type="project" value="UniProtKB-UniRule"/>
</dbReference>
<accession>A0A7T0KG16</accession>
<dbReference type="Pfam" id="PF22698">
    <property type="entry name" value="Semialdhyde_dhC_1"/>
    <property type="match status" value="1"/>
</dbReference>
<dbReference type="InterPro" id="IPR023013">
    <property type="entry name" value="AGPR_AS"/>
</dbReference>
<comment type="catalytic activity">
    <reaction evidence="5">
        <text>N-acetyl-L-glutamate 5-semialdehyde + phosphate + NADP(+) = N-acetyl-L-glutamyl 5-phosphate + NADPH + H(+)</text>
        <dbReference type="Rhea" id="RHEA:21588"/>
        <dbReference type="ChEBI" id="CHEBI:15378"/>
        <dbReference type="ChEBI" id="CHEBI:29123"/>
        <dbReference type="ChEBI" id="CHEBI:43474"/>
        <dbReference type="ChEBI" id="CHEBI:57783"/>
        <dbReference type="ChEBI" id="CHEBI:57936"/>
        <dbReference type="ChEBI" id="CHEBI:58349"/>
        <dbReference type="EC" id="1.2.1.38"/>
    </reaction>
</comment>